<keyword evidence="1" id="KW-0808">Transferase</keyword>
<proteinExistence type="predicted"/>
<comment type="caution">
    <text evidence="3">The sequence shown here is derived from an EMBL/GenBank/DDBJ whole genome shotgun (WGS) entry which is preliminary data.</text>
</comment>
<dbReference type="EMBL" id="LAPT01000067">
    <property type="protein sequence ID" value="PXF30720.1"/>
    <property type="molecule type" value="Genomic_DNA"/>
</dbReference>
<reference evidence="3 4" key="1">
    <citation type="submission" date="2015-03" db="EMBL/GenBank/DDBJ databases">
        <authorList>
            <person name="Krishnan R."/>
            <person name="Midha S."/>
            <person name="Patil P.B."/>
            <person name="Rameshkumar N."/>
        </authorList>
    </citation>
    <scope>NUCLEOTIDE SEQUENCE [LARGE SCALE GENOMIC DNA]</scope>
    <source>
        <strain evidence="3 4">L1E11</strain>
    </source>
</reference>
<protein>
    <submittedName>
        <fullName evidence="3">GNAT family acetyltransferase</fullName>
    </submittedName>
</protein>
<dbReference type="Pfam" id="PF00583">
    <property type="entry name" value="Acetyltransf_1"/>
    <property type="match status" value="1"/>
</dbReference>
<dbReference type="Gene3D" id="3.40.630.30">
    <property type="match status" value="1"/>
</dbReference>
<dbReference type="PROSITE" id="PS51186">
    <property type="entry name" value="GNAT"/>
    <property type="match status" value="1"/>
</dbReference>
<dbReference type="InterPro" id="IPR050769">
    <property type="entry name" value="NAT_camello-type"/>
</dbReference>
<sequence length="148" mass="16705">MILPIQQQEFDIPVTLADQPDLLDIPNFYQHGTGNFWVAVVDGQVVGSISLLDIGNGQTALRKMFVHADWRGRERAVAQQLLQHLVQQARLQGVRDIFLGTTAKFLAAHRFYEKHGFLLIDKAELPARFPVMQVDTRFYHLPLAASAV</sequence>
<dbReference type="PANTHER" id="PTHR13947">
    <property type="entry name" value="GNAT FAMILY N-ACETYLTRANSFERASE"/>
    <property type="match status" value="1"/>
</dbReference>
<organism evidence="3 4">
    <name type="scientific">Pokkaliibacter plantistimulans</name>
    <dbReference type="NCBI Taxonomy" id="1635171"/>
    <lineage>
        <taxon>Bacteria</taxon>
        <taxon>Pseudomonadati</taxon>
        <taxon>Pseudomonadota</taxon>
        <taxon>Gammaproteobacteria</taxon>
        <taxon>Oceanospirillales</taxon>
        <taxon>Balneatrichaceae</taxon>
        <taxon>Pokkaliibacter</taxon>
    </lineage>
</organism>
<feature type="domain" description="N-acetyltransferase" evidence="2">
    <location>
        <begin position="1"/>
        <end position="137"/>
    </location>
</feature>
<evidence type="ECO:0000256" key="1">
    <source>
        <dbReference type="ARBA" id="ARBA00022679"/>
    </source>
</evidence>
<name>A0ABX5M1E4_9GAMM</name>
<evidence type="ECO:0000259" key="2">
    <source>
        <dbReference type="PROSITE" id="PS51186"/>
    </source>
</evidence>
<evidence type="ECO:0000313" key="3">
    <source>
        <dbReference type="EMBL" id="PXF30720.1"/>
    </source>
</evidence>
<dbReference type="Proteomes" id="UP000248090">
    <property type="component" value="Unassembled WGS sequence"/>
</dbReference>
<dbReference type="InterPro" id="IPR000182">
    <property type="entry name" value="GNAT_dom"/>
</dbReference>
<accession>A0ABX5M1E4</accession>
<dbReference type="InterPro" id="IPR016181">
    <property type="entry name" value="Acyl_CoA_acyltransferase"/>
</dbReference>
<keyword evidence="4" id="KW-1185">Reference proteome</keyword>
<gene>
    <name evidence="3" type="ORF">WH50_13860</name>
</gene>
<dbReference type="PANTHER" id="PTHR13947:SF37">
    <property type="entry name" value="LD18367P"/>
    <property type="match status" value="1"/>
</dbReference>
<evidence type="ECO:0000313" key="4">
    <source>
        <dbReference type="Proteomes" id="UP000248090"/>
    </source>
</evidence>
<dbReference type="SUPFAM" id="SSF55729">
    <property type="entry name" value="Acyl-CoA N-acyltransferases (Nat)"/>
    <property type="match status" value="1"/>
</dbReference>